<sequence>MGFPNVRAAQTKEERDALDIRIRDAYVSVDVRGCKRELDDFGTAIEDSKVVLALNIGVLSALVANDKLQYISFYYQRDSGARIPEDNEFDLGRESVDSLLFTHYHRKINFAALTIDNVGVEYYGDYHITLREETIRKRTSFFEENSLIFCLKHKVIAGTKFPNGYKATWETRSKLAQAKLSSKIEPGTTPSDYPGILIKQGQTGKDDEFIEAHIYGQLNRRTIEQVTTRSKSRRSADRVILKRVRKNLAEIGVIFSEIS</sequence>
<proteinExistence type="predicted"/>
<organism evidence="1 2">
    <name type="scientific">candidate division LCP-89 bacterium B3_LCP</name>
    <dbReference type="NCBI Taxonomy" id="2012998"/>
    <lineage>
        <taxon>Bacteria</taxon>
        <taxon>Pseudomonadati</taxon>
        <taxon>Bacteria division LCP-89</taxon>
    </lineage>
</organism>
<evidence type="ECO:0000313" key="2">
    <source>
        <dbReference type="Proteomes" id="UP000319619"/>
    </source>
</evidence>
<evidence type="ECO:0000313" key="1">
    <source>
        <dbReference type="EMBL" id="TKJ37931.1"/>
    </source>
</evidence>
<name>A0A532USM4_UNCL8</name>
<protein>
    <submittedName>
        <fullName evidence="1">Uncharacterized protein</fullName>
    </submittedName>
</protein>
<reference evidence="1 2" key="1">
    <citation type="submission" date="2017-06" db="EMBL/GenBank/DDBJ databases">
        <title>Novel microbial phyla capable of carbon fixation and sulfur reduction in deep-sea sediments.</title>
        <authorList>
            <person name="Huang J."/>
            <person name="Baker B."/>
            <person name="Wang Y."/>
        </authorList>
    </citation>
    <scope>NUCLEOTIDE SEQUENCE [LARGE SCALE GENOMIC DNA]</scope>
    <source>
        <strain evidence="1">B3_LCP</strain>
    </source>
</reference>
<dbReference type="EMBL" id="NJBN01000011">
    <property type="protein sequence ID" value="TKJ37931.1"/>
    <property type="molecule type" value="Genomic_DNA"/>
</dbReference>
<accession>A0A532USM4</accession>
<dbReference type="AlphaFoldDB" id="A0A532USM4"/>
<dbReference type="Proteomes" id="UP000319619">
    <property type="component" value="Unassembled WGS sequence"/>
</dbReference>
<gene>
    <name evidence="1" type="ORF">CEE37_13280</name>
</gene>
<comment type="caution">
    <text evidence="1">The sequence shown here is derived from an EMBL/GenBank/DDBJ whole genome shotgun (WGS) entry which is preliminary data.</text>
</comment>